<reference evidence="1" key="1">
    <citation type="journal article" date="2010" name="Science">
        <title>The genome of the Western clawed frog Xenopus tropicalis.</title>
        <authorList>
            <person name="Hellsten U."/>
            <person name="Harland R.M."/>
            <person name="Gilchrist M.J."/>
            <person name="Hendrix D."/>
            <person name="Jurka J."/>
            <person name="Kapitonov V."/>
            <person name="Ovcharenko I."/>
            <person name="Putnam N.H."/>
            <person name="Shu S."/>
            <person name="Taher L."/>
            <person name="Blitz I.L."/>
            <person name="Blumberg B."/>
            <person name="Dichmann D.S."/>
            <person name="Dubchak I."/>
            <person name="Amaya E."/>
            <person name="Detter J.C."/>
            <person name="Fletcher R."/>
            <person name="Gerhard D.S."/>
            <person name="Goodstein D."/>
            <person name="Graves T."/>
            <person name="Grigoriev I.V."/>
            <person name="Grimwood J."/>
            <person name="Kawashima T."/>
            <person name="Lindquist E."/>
            <person name="Lucas S.M."/>
            <person name="Mead P.E."/>
            <person name="Mitros T."/>
            <person name="Ogino H."/>
            <person name="Ohta Y."/>
            <person name="Poliakov A.V."/>
            <person name="Pollet N."/>
            <person name="Robert J."/>
            <person name="Salamov A."/>
            <person name="Sater A.K."/>
            <person name="Schmutz J."/>
            <person name="Terry A."/>
            <person name="Vize P.D."/>
            <person name="Warren W.C."/>
            <person name="Wells D."/>
            <person name="Wills A."/>
            <person name="Wilson R.K."/>
            <person name="Zimmerman L.B."/>
            <person name="Zorn A.M."/>
            <person name="Grainger R."/>
            <person name="Grammer T."/>
            <person name="Khokha M.K."/>
            <person name="Richardson P.M."/>
            <person name="Rokhsar D.S."/>
        </authorList>
    </citation>
    <scope>NUCLEOTIDE SEQUENCE [LARGE SCALE GENOMIC DNA]</scope>
    <source>
        <strain evidence="1">Nigerian</strain>
    </source>
</reference>
<sequence>MAIRCTLVNCTCECFQPGKINLRTCDQCKHGWVAHALDKLSTQHLYHPTQVEIVQSNVVFDISSLMLYGTQAVPVRLKILLDRLFSVLKQEEVLHILHGLGWTLRDYVRGYILQIQLPLPYLALDIDVMTFPTTELATYKYLFGFTKRTQVLTEGQITIRLIINIVHMYVMVTDILPISNQHKFKLLPCSVILTK</sequence>
<dbReference type="Bgee" id="ENSXETG00000018036">
    <property type="expression patterns" value="Expressed in 4-cell stage embryo and 2 other cell types or tissues"/>
</dbReference>
<accession>A0A803JDW9</accession>
<dbReference type="Xenbase" id="XB-GENE-953157">
    <property type="gene designation" value="bnc2"/>
</dbReference>
<dbReference type="AlphaFoldDB" id="A0A803JDW9"/>
<dbReference type="GeneTree" id="ENSGT00390000005844"/>
<proteinExistence type="predicted"/>
<dbReference type="Ensembl" id="ENSXETT00000122341">
    <property type="protein sequence ID" value="ENSXETP00000106098"/>
    <property type="gene ID" value="ENSXETG00000018036"/>
</dbReference>
<dbReference type="PANTHER" id="PTHR15021:SF2">
    <property type="entry name" value="ZINC FINGER PROTEIN BASONUCLIN-2"/>
    <property type="match status" value="1"/>
</dbReference>
<dbReference type="InterPro" id="IPR040436">
    <property type="entry name" value="Disconnected-like"/>
</dbReference>
<reference evidence="1" key="2">
    <citation type="submission" date="2021-03" db="UniProtKB">
        <authorList>
            <consortium name="Ensembl"/>
        </authorList>
    </citation>
    <scope>IDENTIFICATION</scope>
</reference>
<protein>
    <submittedName>
        <fullName evidence="1">Basonuclin 2</fullName>
    </submittedName>
</protein>
<evidence type="ECO:0000313" key="1">
    <source>
        <dbReference type="Ensembl" id="ENSXETP00000106098"/>
    </source>
</evidence>
<dbReference type="PANTHER" id="PTHR15021">
    <property type="entry name" value="DISCONNECTED-RELATED"/>
    <property type="match status" value="1"/>
</dbReference>
<name>A0A803JDW9_XENTR</name>
<gene>
    <name evidence="1" type="primary">bnc2</name>
</gene>
<organism evidence="1">
    <name type="scientific">Xenopus tropicalis</name>
    <name type="common">Western clawed frog</name>
    <name type="synonym">Silurana tropicalis</name>
    <dbReference type="NCBI Taxonomy" id="8364"/>
    <lineage>
        <taxon>Eukaryota</taxon>
        <taxon>Metazoa</taxon>
        <taxon>Chordata</taxon>
        <taxon>Craniata</taxon>
        <taxon>Vertebrata</taxon>
        <taxon>Euteleostomi</taxon>
        <taxon>Amphibia</taxon>
        <taxon>Batrachia</taxon>
        <taxon>Anura</taxon>
        <taxon>Pipoidea</taxon>
        <taxon>Pipidae</taxon>
        <taxon>Xenopodinae</taxon>
        <taxon>Xenopus</taxon>
        <taxon>Silurana</taxon>
    </lineage>
</organism>